<dbReference type="AlphaFoldDB" id="A0A382K5P5"/>
<feature type="non-terminal residue" evidence="1">
    <location>
        <position position="1"/>
    </location>
</feature>
<name>A0A382K5P5_9ZZZZ</name>
<dbReference type="EMBL" id="UINC01077662">
    <property type="protein sequence ID" value="SVC17981.1"/>
    <property type="molecule type" value="Genomic_DNA"/>
</dbReference>
<reference evidence="1" key="1">
    <citation type="submission" date="2018-05" db="EMBL/GenBank/DDBJ databases">
        <authorList>
            <person name="Lanie J.A."/>
            <person name="Ng W.-L."/>
            <person name="Kazmierczak K.M."/>
            <person name="Andrzejewski T.M."/>
            <person name="Davidsen T.M."/>
            <person name="Wayne K.J."/>
            <person name="Tettelin H."/>
            <person name="Glass J.I."/>
            <person name="Rusch D."/>
            <person name="Podicherti R."/>
            <person name="Tsui H.-C.T."/>
            <person name="Winkler M.E."/>
        </authorList>
    </citation>
    <scope>NUCLEOTIDE SEQUENCE</scope>
</reference>
<protein>
    <submittedName>
        <fullName evidence="1">Uncharacterized protein</fullName>
    </submittedName>
</protein>
<evidence type="ECO:0000313" key="1">
    <source>
        <dbReference type="EMBL" id="SVC17981.1"/>
    </source>
</evidence>
<proteinExistence type="predicted"/>
<organism evidence="1">
    <name type="scientific">marine metagenome</name>
    <dbReference type="NCBI Taxonomy" id="408172"/>
    <lineage>
        <taxon>unclassified sequences</taxon>
        <taxon>metagenomes</taxon>
        <taxon>ecological metagenomes</taxon>
    </lineage>
</organism>
<feature type="non-terminal residue" evidence="1">
    <location>
        <position position="163"/>
    </location>
</feature>
<accession>A0A382K5P5</accession>
<gene>
    <name evidence="1" type="ORF">METZ01_LOCUS270835</name>
</gene>
<sequence>VSAQIFPGSTHPREPGLWRANPYLERYTVPPCGSVVFELFAGDAITVTDPEGAQPGELISFSPDGRPAPAGLCDAQAEAATGFQKILASSEPSAQQVAAGLKRRNISAADAEAIALFGPDTDPGLAHHYTARENLLCVVCAPGDAMPIDKQLPPTSLTVHVKR</sequence>